<feature type="compositionally biased region" description="Acidic residues" evidence="1">
    <location>
        <begin position="303"/>
        <end position="313"/>
    </location>
</feature>
<dbReference type="AlphaFoldDB" id="A0AAD4I6A7"/>
<keyword evidence="4" id="KW-1185">Reference proteome</keyword>
<feature type="region of interest" description="Disordered" evidence="1">
    <location>
        <begin position="295"/>
        <end position="314"/>
    </location>
</feature>
<evidence type="ECO:0000256" key="1">
    <source>
        <dbReference type="SAM" id="MobiDB-lite"/>
    </source>
</evidence>
<protein>
    <recommendedName>
        <fullName evidence="2">DUF7918 domain-containing protein</fullName>
    </recommendedName>
</protein>
<feature type="domain" description="DUF7918" evidence="2">
    <location>
        <begin position="52"/>
        <end position="269"/>
    </location>
</feature>
<dbReference type="PANTHER" id="PTHR36223:SF1">
    <property type="entry name" value="TRANSCRIPTION ELONGATION FACTOR EAF N-TERMINAL DOMAIN-CONTAINING PROTEIN"/>
    <property type="match status" value="1"/>
</dbReference>
<evidence type="ECO:0000313" key="4">
    <source>
        <dbReference type="Proteomes" id="UP001199106"/>
    </source>
</evidence>
<name>A0AAD4I6A7_9PLEO</name>
<evidence type="ECO:0000259" key="2">
    <source>
        <dbReference type="Pfam" id="PF25534"/>
    </source>
</evidence>
<accession>A0AAD4I6A7</accession>
<organism evidence="3 4">
    <name type="scientific">Alternaria panax</name>
    <dbReference type="NCBI Taxonomy" id="48097"/>
    <lineage>
        <taxon>Eukaryota</taxon>
        <taxon>Fungi</taxon>
        <taxon>Dikarya</taxon>
        <taxon>Ascomycota</taxon>
        <taxon>Pezizomycotina</taxon>
        <taxon>Dothideomycetes</taxon>
        <taxon>Pleosporomycetidae</taxon>
        <taxon>Pleosporales</taxon>
        <taxon>Pleosporineae</taxon>
        <taxon>Pleosporaceae</taxon>
        <taxon>Alternaria</taxon>
        <taxon>Alternaria sect. Panax</taxon>
    </lineage>
</organism>
<evidence type="ECO:0000313" key="3">
    <source>
        <dbReference type="EMBL" id="KAG9190575.1"/>
    </source>
</evidence>
<reference evidence="3" key="1">
    <citation type="submission" date="2021-07" db="EMBL/GenBank/DDBJ databases">
        <title>Genome Resource of American Ginseng Black Spot Pathogen Alternaria panax.</title>
        <authorList>
            <person name="Qiu C."/>
            <person name="Wang W."/>
            <person name="Liu Z."/>
        </authorList>
    </citation>
    <scope>NUCLEOTIDE SEQUENCE</scope>
    <source>
        <strain evidence="3">BNCC115425</strain>
    </source>
</reference>
<sequence>MKHVGAYVLTQLLPTTAVVCRQSTSGGNSRLLSNSIVMNLFVMAPHPLFPNLEASVLVDDRPVHELYDREDANLQTKIVYIKSEAGEQFSVRYFIPGYLFDDHSIKAIVNIDGVDMRKFIFEKHNYGYYGVSRHIYASSAKTGRNFMGQRFRFASLETHEERDNIESRLQEQLAHTGVISIAFHKVTNVRMAGGWKDVPSMYLYDKVPEKALKGSSVSHKTTLDPLERIAPVKFMEADYVDGEGRPFAVIEFRYRSIAALKSLAIFPRSSSPAPTKDVVPEEEVNKIYLKREEIETRKRDRADDDGEDGDVETVYERPAKRRCFPTNNDEVILLD</sequence>
<dbReference type="InterPro" id="IPR057678">
    <property type="entry name" value="DUF7918"/>
</dbReference>
<dbReference type="EMBL" id="JAANER010000004">
    <property type="protein sequence ID" value="KAG9190575.1"/>
    <property type="molecule type" value="Genomic_DNA"/>
</dbReference>
<proteinExistence type="predicted"/>
<dbReference type="Proteomes" id="UP001199106">
    <property type="component" value="Unassembled WGS sequence"/>
</dbReference>
<comment type="caution">
    <text evidence="3">The sequence shown here is derived from an EMBL/GenBank/DDBJ whole genome shotgun (WGS) entry which is preliminary data.</text>
</comment>
<dbReference type="PANTHER" id="PTHR36223">
    <property type="entry name" value="BETA-LACTAMASE-TYPE TRANSPEPTIDASE FOLD DOMAIN CONTAINING PROTEIN"/>
    <property type="match status" value="1"/>
</dbReference>
<dbReference type="Pfam" id="PF25534">
    <property type="entry name" value="DUF7918"/>
    <property type="match status" value="1"/>
</dbReference>
<gene>
    <name evidence="3" type="ORF">G6011_08663</name>
</gene>